<feature type="chain" id="PRO_5019303952" evidence="1">
    <location>
        <begin position="18"/>
        <end position="453"/>
    </location>
</feature>
<reference evidence="2 3" key="1">
    <citation type="submission" date="2018-10" db="EMBL/GenBank/DDBJ databases">
        <title>Genomic Encyclopedia of Type Strains, Phase IV (KMG-IV): sequencing the most valuable type-strain genomes for metagenomic binning, comparative biology and taxonomic classification.</title>
        <authorList>
            <person name="Goeker M."/>
        </authorList>
    </citation>
    <scope>NUCLEOTIDE SEQUENCE [LARGE SCALE GENOMIC DNA]</scope>
    <source>
        <strain evidence="2 3">DSM 22008</strain>
    </source>
</reference>
<dbReference type="EMBL" id="RBII01000001">
    <property type="protein sequence ID" value="RKQ71692.1"/>
    <property type="molecule type" value="Genomic_DNA"/>
</dbReference>
<protein>
    <submittedName>
        <fullName evidence="2">Uncharacterized protein</fullName>
    </submittedName>
</protein>
<dbReference type="OrthoDB" id="8477673at2"/>
<dbReference type="InParanoid" id="A0A420WLA6"/>
<evidence type="ECO:0000313" key="3">
    <source>
        <dbReference type="Proteomes" id="UP000282211"/>
    </source>
</evidence>
<gene>
    <name evidence="2" type="ORF">DES40_1020</name>
</gene>
<dbReference type="AlphaFoldDB" id="A0A420WLA6"/>
<name>A0A420WLA6_9PROT</name>
<keyword evidence="1" id="KW-0732">Signal</keyword>
<dbReference type="RefSeq" id="WP_121099446.1">
    <property type="nucleotide sequence ID" value="NZ_RBII01000001.1"/>
</dbReference>
<evidence type="ECO:0000256" key="1">
    <source>
        <dbReference type="SAM" id="SignalP"/>
    </source>
</evidence>
<comment type="caution">
    <text evidence="2">The sequence shown here is derived from an EMBL/GenBank/DDBJ whole genome shotgun (WGS) entry which is preliminary data.</text>
</comment>
<sequence>MRILCLVLLSCLLSACASTKFSVLEINSLSAEKSGIGEFEGLEYLARRAPITQTQRINIIFLHGIGWVENPEDKPLANSFIQGVAKAYNLETPEKTVSSLCGRDKEDEQSPRKNYIHIKEATPKLYRTSIPGRNLEIDTLVCMDKQVLPVGNDLEFVIYRVFWDELMWESLQFAHVGQDDANGDSSNFAALRKGVNRSLKDKLVNFGFSDAVMYLGPAGNEIRSAIRGAMCAAALDAAGVDFSRLGHEGDYKTICDTANRTSIQTDPFAFVTESLGSKIALDLIREVMTDGTETVHDDMIKNTQVFMLANQIPLLGLSDISMGEPFQPSDYSASERPTFIAFSEINDFLTYELVPFYEQLYRNSSIDPTLVGMAEDGFDRRRLVEKLGFNVIDMRVEFAPPLIPFVKSFVDPLFAHNGHVQQPRIMEYILCGARGRDVKIDGCGVIFTNQKQK</sequence>
<organism evidence="2 3">
    <name type="scientific">Litorimonas taeanensis</name>
    <dbReference type="NCBI Taxonomy" id="568099"/>
    <lineage>
        <taxon>Bacteria</taxon>
        <taxon>Pseudomonadati</taxon>
        <taxon>Pseudomonadota</taxon>
        <taxon>Alphaproteobacteria</taxon>
        <taxon>Maricaulales</taxon>
        <taxon>Robiginitomaculaceae</taxon>
    </lineage>
</organism>
<dbReference type="PROSITE" id="PS51257">
    <property type="entry name" value="PROKAR_LIPOPROTEIN"/>
    <property type="match status" value="1"/>
</dbReference>
<feature type="signal peptide" evidence="1">
    <location>
        <begin position="1"/>
        <end position="17"/>
    </location>
</feature>
<keyword evidence="3" id="KW-1185">Reference proteome</keyword>
<evidence type="ECO:0000313" key="2">
    <source>
        <dbReference type="EMBL" id="RKQ71692.1"/>
    </source>
</evidence>
<proteinExistence type="predicted"/>
<dbReference type="Proteomes" id="UP000282211">
    <property type="component" value="Unassembled WGS sequence"/>
</dbReference>
<accession>A0A420WLA6</accession>